<feature type="binding site" evidence="2">
    <location>
        <position position="198"/>
    </location>
    <ligand>
        <name>substrate</name>
    </ligand>
</feature>
<feature type="binding site" evidence="2">
    <location>
        <position position="81"/>
    </location>
    <ligand>
        <name>substrate</name>
    </ligand>
</feature>
<dbReference type="Proteomes" id="UP000733611">
    <property type="component" value="Unassembled WGS sequence"/>
</dbReference>
<feature type="binding site" evidence="2">
    <location>
        <position position="32"/>
    </location>
    <ligand>
        <name>Mg(2+)</name>
        <dbReference type="ChEBI" id="CHEBI:18420"/>
    </ligand>
</feature>
<reference evidence="4" key="1">
    <citation type="journal article" date="2021" name="PeerJ">
        <title>Extensive microbial diversity within the chicken gut microbiome revealed by metagenomics and culture.</title>
        <authorList>
            <person name="Gilroy R."/>
            <person name="Ravi A."/>
            <person name="Getino M."/>
            <person name="Pursley I."/>
            <person name="Horton D.L."/>
            <person name="Alikhan N.F."/>
            <person name="Baker D."/>
            <person name="Gharbi K."/>
            <person name="Hall N."/>
            <person name="Watson M."/>
            <person name="Adriaenssens E.M."/>
            <person name="Foster-Nyarko E."/>
            <person name="Jarju S."/>
            <person name="Secka A."/>
            <person name="Antonio M."/>
            <person name="Oren A."/>
            <person name="Chaudhuri R.R."/>
            <person name="La Ragione R."/>
            <person name="Hildebrand F."/>
            <person name="Pallen M.J."/>
        </authorList>
    </citation>
    <scope>NUCLEOTIDE SEQUENCE</scope>
    <source>
        <strain evidence="4">378</strain>
    </source>
</reference>
<evidence type="ECO:0000256" key="2">
    <source>
        <dbReference type="HAMAP-Rule" id="MF_01139"/>
    </source>
</evidence>
<dbReference type="GO" id="GO:0009252">
    <property type="term" value="P:peptidoglycan biosynthetic process"/>
    <property type="evidence" value="ECO:0007669"/>
    <property type="project" value="UniProtKB-UniRule"/>
</dbReference>
<comment type="caution">
    <text evidence="4">The sequence shown here is derived from an EMBL/GenBank/DDBJ whole genome shotgun (WGS) entry which is preliminary data.</text>
</comment>
<comment type="subunit">
    <text evidence="2">Homodimer.</text>
</comment>
<dbReference type="PROSITE" id="PS01066">
    <property type="entry name" value="UPP_SYNTHASE"/>
    <property type="match status" value="1"/>
</dbReference>
<comment type="cofactor">
    <cofactor evidence="2">
        <name>Mg(2+)</name>
        <dbReference type="ChEBI" id="CHEBI:18420"/>
    </cofactor>
    <text evidence="2">Binds 2 magnesium ions per subunit.</text>
</comment>
<evidence type="ECO:0000256" key="3">
    <source>
        <dbReference type="SAM" id="Coils"/>
    </source>
</evidence>
<dbReference type="HAMAP" id="MF_01139">
    <property type="entry name" value="ISPT"/>
    <property type="match status" value="1"/>
</dbReference>
<feature type="binding site" evidence="2">
    <location>
        <begin position="204"/>
        <end position="206"/>
    </location>
    <ligand>
        <name>substrate</name>
    </ligand>
</feature>
<evidence type="ECO:0000313" key="4">
    <source>
        <dbReference type="EMBL" id="MBU3844000.1"/>
    </source>
</evidence>
<dbReference type="GO" id="GO:0016094">
    <property type="term" value="P:polyprenol biosynthetic process"/>
    <property type="evidence" value="ECO:0007669"/>
    <property type="project" value="TreeGrafter"/>
</dbReference>
<feature type="binding site" evidence="2">
    <location>
        <begin position="77"/>
        <end position="79"/>
    </location>
    <ligand>
        <name>substrate</name>
    </ligand>
</feature>
<dbReference type="CDD" id="cd00475">
    <property type="entry name" value="Cis_IPPS"/>
    <property type="match status" value="1"/>
</dbReference>
<feature type="binding site" evidence="2">
    <location>
        <position position="217"/>
    </location>
    <ligand>
        <name>Mg(2+)</name>
        <dbReference type="ChEBI" id="CHEBI:18420"/>
    </ligand>
</feature>
<keyword evidence="1 2" id="KW-0808">Transferase</keyword>
<dbReference type="Pfam" id="PF01255">
    <property type="entry name" value="Prenyltransf"/>
    <property type="match status" value="1"/>
</dbReference>
<dbReference type="SUPFAM" id="SSF64005">
    <property type="entry name" value="Undecaprenyl diphosphate synthase"/>
    <property type="match status" value="1"/>
</dbReference>
<dbReference type="GO" id="GO:0008360">
    <property type="term" value="P:regulation of cell shape"/>
    <property type="evidence" value="ECO:0007669"/>
    <property type="project" value="UniProtKB-KW"/>
</dbReference>
<keyword evidence="2" id="KW-0961">Cell wall biogenesis/degradation</keyword>
<dbReference type="EC" id="2.5.1.31" evidence="2"/>
<feature type="active site" description="Proton acceptor" evidence="2">
    <location>
        <position position="80"/>
    </location>
</feature>
<keyword evidence="3" id="KW-0175">Coiled coil</keyword>
<dbReference type="GO" id="GO:0008834">
    <property type="term" value="F:ditrans,polycis-undecaprenyl-diphosphate synthase [(2E,6E)-farnesyl-diphosphate specific] activity"/>
    <property type="evidence" value="ECO:0007669"/>
    <property type="project" value="UniProtKB-UniRule"/>
</dbReference>
<gene>
    <name evidence="2 4" type="primary">uppS</name>
    <name evidence="4" type="ORF">H9847_03900</name>
</gene>
<dbReference type="InterPro" id="IPR036424">
    <property type="entry name" value="UPP_synth-like_sf"/>
</dbReference>
<keyword evidence="2" id="KW-0479">Metal-binding</keyword>
<feature type="active site" evidence="2">
    <location>
        <position position="32"/>
    </location>
</feature>
<dbReference type="GO" id="GO:0071555">
    <property type="term" value="P:cell wall organization"/>
    <property type="evidence" value="ECO:0007669"/>
    <property type="project" value="UniProtKB-KW"/>
</dbReference>
<comment type="function">
    <text evidence="2">Catalyzes the sequential condensation of isopentenyl diphosphate (IPP) with (2E,6E)-farnesyl diphosphate (E,E-FPP) to yield (2Z,6Z,10Z,14Z,18Z,22Z,26Z,30Z,34E,38E)-undecaprenyl diphosphate (di-trans,octa-cis-UPP). UPP is the precursor of glycosyl carrier lipid in the biosynthesis of bacterial cell wall polysaccharide components such as peptidoglycan and lipopolysaccharide.</text>
</comment>
<dbReference type="InterPro" id="IPR001441">
    <property type="entry name" value="UPP_synth-like"/>
</dbReference>
<keyword evidence="2" id="KW-0460">Magnesium</keyword>
<protein>
    <recommendedName>
        <fullName evidence="2">Ditrans,polycis-undecaprenyl-diphosphate synthase ((2E,6E)-farnesyl-diphosphate specific)</fullName>
        <ecNumber evidence="2">2.5.1.31</ecNumber>
    </recommendedName>
    <alternativeName>
        <fullName evidence="2">Ditrans,polycis-undecaprenylcistransferase</fullName>
    </alternativeName>
    <alternativeName>
        <fullName evidence="2">Undecaprenyl diphosphate synthase</fullName>
        <shortName evidence="2">UDS</shortName>
    </alternativeName>
    <alternativeName>
        <fullName evidence="2">Undecaprenyl pyrophosphate synthase</fullName>
        <shortName evidence="2">UPP synthase</shortName>
    </alternativeName>
</protein>
<dbReference type="GO" id="GO:0005829">
    <property type="term" value="C:cytosol"/>
    <property type="evidence" value="ECO:0007669"/>
    <property type="project" value="TreeGrafter"/>
</dbReference>
<dbReference type="GO" id="GO:0000287">
    <property type="term" value="F:magnesium ion binding"/>
    <property type="evidence" value="ECO:0007669"/>
    <property type="project" value="UniProtKB-UniRule"/>
</dbReference>
<dbReference type="PANTHER" id="PTHR10291:SF0">
    <property type="entry name" value="DEHYDRODOLICHYL DIPHOSPHATE SYNTHASE 2"/>
    <property type="match status" value="1"/>
</dbReference>
<dbReference type="EMBL" id="JAHLFE010000073">
    <property type="protein sequence ID" value="MBU3844000.1"/>
    <property type="molecule type" value="Genomic_DNA"/>
</dbReference>
<keyword evidence="2" id="KW-0573">Peptidoglycan synthesis</keyword>
<dbReference type="PANTHER" id="PTHR10291">
    <property type="entry name" value="DEHYDRODOLICHYL DIPHOSPHATE SYNTHASE FAMILY MEMBER"/>
    <property type="match status" value="1"/>
</dbReference>
<name>A0A948WXN9_9GAMM</name>
<proteinExistence type="inferred from homology"/>
<dbReference type="AlphaFoldDB" id="A0A948WXN9"/>
<sequence>MYTRAPATLSDKPADASAIQAVVPRHVAIIMDGNGRWAKKRGMMRLMGHRQGAKAVTRTVEAAARMGVKTLTLFAFSSENWKRPADEVAGLMDLFAKVLQSERDNLHRNQIKVRFVGDLQRFSTKLVTAIDEMEELTRDNRAMQLNIAINYGGRWDICQAARALALQVQAGEITPEDISEERLQEQLAVVEDVDLLIRTGGEQRISNFLLYQCAYSEFYVTDKLWPDFDGAALQEACAYFAQRERRFGMTSEQVQALATQSK</sequence>
<comment type="catalytic activity">
    <reaction evidence="2">
        <text>8 isopentenyl diphosphate + (2E,6E)-farnesyl diphosphate = di-trans,octa-cis-undecaprenyl diphosphate + 8 diphosphate</text>
        <dbReference type="Rhea" id="RHEA:27551"/>
        <dbReference type="ChEBI" id="CHEBI:33019"/>
        <dbReference type="ChEBI" id="CHEBI:58405"/>
        <dbReference type="ChEBI" id="CHEBI:128769"/>
        <dbReference type="ChEBI" id="CHEBI:175763"/>
        <dbReference type="EC" id="2.5.1.31"/>
    </reaction>
</comment>
<dbReference type="NCBIfam" id="TIGR00055">
    <property type="entry name" value="uppS"/>
    <property type="match status" value="1"/>
</dbReference>
<accession>A0A948WXN9</accession>
<feature type="binding site" evidence="2">
    <location>
        <position position="83"/>
    </location>
    <ligand>
        <name>substrate</name>
    </ligand>
</feature>
<dbReference type="InterPro" id="IPR018520">
    <property type="entry name" value="UPP_synth-like_CS"/>
</dbReference>
<feature type="binding site" evidence="2">
    <location>
        <begin position="33"/>
        <end position="36"/>
    </location>
    <ligand>
        <name>substrate</name>
    </ligand>
</feature>
<dbReference type="FunFam" id="3.40.1180.10:FF:000001">
    <property type="entry name" value="(2E,6E)-farnesyl-diphosphate-specific ditrans,polycis-undecaprenyl-diphosphate synthase"/>
    <property type="match status" value="1"/>
</dbReference>
<comment type="similarity">
    <text evidence="2">Belongs to the UPP synthase family.</text>
</comment>
<feature type="coiled-coil region" evidence="3">
    <location>
        <begin position="119"/>
        <end position="146"/>
    </location>
</feature>
<dbReference type="Gene3D" id="3.40.1180.10">
    <property type="entry name" value="Decaprenyl diphosphate synthase-like"/>
    <property type="match status" value="1"/>
</dbReference>
<feature type="binding site" evidence="2">
    <location>
        <position position="49"/>
    </location>
    <ligand>
        <name>substrate</name>
    </ligand>
</feature>
<evidence type="ECO:0000313" key="5">
    <source>
        <dbReference type="Proteomes" id="UP000733611"/>
    </source>
</evidence>
<feature type="binding site" evidence="2">
    <location>
        <position position="45"/>
    </location>
    <ligand>
        <name>substrate</name>
    </ligand>
</feature>
<keyword evidence="2" id="KW-0133">Cell shape</keyword>
<evidence type="ECO:0000256" key="1">
    <source>
        <dbReference type="ARBA" id="ARBA00022679"/>
    </source>
</evidence>
<reference evidence="4" key="2">
    <citation type="submission" date="2021-04" db="EMBL/GenBank/DDBJ databases">
        <authorList>
            <person name="Gilroy R."/>
        </authorList>
    </citation>
    <scope>NUCLEOTIDE SEQUENCE</scope>
    <source>
        <strain evidence="4">378</strain>
    </source>
</reference>
<feature type="binding site" evidence="2">
    <location>
        <position position="37"/>
    </location>
    <ligand>
        <name>substrate</name>
    </ligand>
</feature>
<organism evidence="4 5">
    <name type="scientific">Candidatus Anaerobiospirillum pullicola</name>
    <dbReference type="NCBI Taxonomy" id="2838451"/>
    <lineage>
        <taxon>Bacteria</taxon>
        <taxon>Pseudomonadati</taxon>
        <taxon>Pseudomonadota</taxon>
        <taxon>Gammaproteobacteria</taxon>
        <taxon>Aeromonadales</taxon>
        <taxon>Succinivibrionaceae</taxon>
        <taxon>Anaerobiospirillum</taxon>
    </lineage>
</organism>